<evidence type="ECO:0000313" key="2">
    <source>
        <dbReference type="EMBL" id="GGF06931.1"/>
    </source>
</evidence>
<comment type="caution">
    <text evidence="2">The sequence shown here is derived from an EMBL/GenBank/DDBJ whole genome shotgun (WGS) entry which is preliminary data.</text>
</comment>
<organism evidence="2 3">
    <name type="scientific">Aliidongia dinghuensis</name>
    <dbReference type="NCBI Taxonomy" id="1867774"/>
    <lineage>
        <taxon>Bacteria</taxon>
        <taxon>Pseudomonadati</taxon>
        <taxon>Pseudomonadota</taxon>
        <taxon>Alphaproteobacteria</taxon>
        <taxon>Rhodospirillales</taxon>
        <taxon>Dongiaceae</taxon>
        <taxon>Aliidongia</taxon>
    </lineage>
</organism>
<evidence type="ECO:0008006" key="4">
    <source>
        <dbReference type="Google" id="ProtNLM"/>
    </source>
</evidence>
<proteinExistence type="predicted"/>
<feature type="signal peptide" evidence="1">
    <location>
        <begin position="1"/>
        <end position="23"/>
    </location>
</feature>
<protein>
    <recommendedName>
        <fullName evidence="4">Copper chaperone PCu(A)C</fullName>
    </recommendedName>
</protein>
<feature type="chain" id="PRO_5035237576" description="Copper chaperone PCu(A)C" evidence="1">
    <location>
        <begin position="24"/>
        <end position="186"/>
    </location>
</feature>
<dbReference type="InterPro" id="IPR058248">
    <property type="entry name" value="Lxx211020-like"/>
</dbReference>
<dbReference type="SUPFAM" id="SSF110087">
    <property type="entry name" value="DR1885-like metal-binding protein"/>
    <property type="match status" value="1"/>
</dbReference>
<dbReference type="Pfam" id="PF04314">
    <property type="entry name" value="PCuAC"/>
    <property type="match status" value="1"/>
</dbReference>
<gene>
    <name evidence="2" type="ORF">GCM10011611_10530</name>
</gene>
<dbReference type="Proteomes" id="UP000646365">
    <property type="component" value="Unassembled WGS sequence"/>
</dbReference>
<keyword evidence="1" id="KW-0732">Signal</keyword>
<dbReference type="PANTHER" id="PTHR36302:SF1">
    <property type="entry name" value="COPPER CHAPERONE PCU(A)C"/>
    <property type="match status" value="1"/>
</dbReference>
<reference evidence="2" key="1">
    <citation type="journal article" date="2014" name="Int. J. Syst. Evol. Microbiol.">
        <title>Complete genome sequence of Corynebacterium casei LMG S-19264T (=DSM 44701T), isolated from a smear-ripened cheese.</title>
        <authorList>
            <consortium name="US DOE Joint Genome Institute (JGI-PGF)"/>
            <person name="Walter F."/>
            <person name="Albersmeier A."/>
            <person name="Kalinowski J."/>
            <person name="Ruckert C."/>
        </authorList>
    </citation>
    <scope>NUCLEOTIDE SEQUENCE</scope>
    <source>
        <strain evidence="2">CGMCC 1.15725</strain>
    </source>
</reference>
<dbReference type="AlphaFoldDB" id="A0A8J2YQX7"/>
<dbReference type="InterPro" id="IPR007410">
    <property type="entry name" value="LpqE-like"/>
</dbReference>
<name>A0A8J2YQX7_9PROT</name>
<evidence type="ECO:0000256" key="1">
    <source>
        <dbReference type="SAM" id="SignalP"/>
    </source>
</evidence>
<dbReference type="PANTHER" id="PTHR36302">
    <property type="entry name" value="BLR7088 PROTEIN"/>
    <property type="match status" value="1"/>
</dbReference>
<accession>A0A8J2YQX7</accession>
<keyword evidence="3" id="KW-1185">Reference proteome</keyword>
<dbReference type="RefSeq" id="WP_189043214.1">
    <property type="nucleotide sequence ID" value="NZ_BMJQ01000002.1"/>
</dbReference>
<dbReference type="Gene3D" id="2.60.40.1890">
    <property type="entry name" value="PCu(A)C copper chaperone"/>
    <property type="match status" value="1"/>
</dbReference>
<sequence length="186" mass="18632">MQFRRFPFSALAAIIAVAGAVFAQQSQSVAQSAAAAPSSAAVRVTQAWARATPGKSTIGAAYLTVTAAADDRLVGAASPVAATVQIHQHTMEGGVMKMRQVDAVPLPAGQAVTLSPGGYHIMLIDLKAPLVAGQSFPLTLTFEKAGTVETSVAIGGVGASGPAGTAPAVGHDMDHMDMGGMAGHKG</sequence>
<reference evidence="2" key="2">
    <citation type="submission" date="2020-09" db="EMBL/GenBank/DDBJ databases">
        <authorList>
            <person name="Sun Q."/>
            <person name="Zhou Y."/>
        </authorList>
    </citation>
    <scope>NUCLEOTIDE SEQUENCE</scope>
    <source>
        <strain evidence="2">CGMCC 1.15725</strain>
    </source>
</reference>
<evidence type="ECO:0000313" key="3">
    <source>
        <dbReference type="Proteomes" id="UP000646365"/>
    </source>
</evidence>
<dbReference type="EMBL" id="BMJQ01000002">
    <property type="protein sequence ID" value="GGF06931.1"/>
    <property type="molecule type" value="Genomic_DNA"/>
</dbReference>
<dbReference type="InterPro" id="IPR036182">
    <property type="entry name" value="PCuAC_sf"/>
</dbReference>